<evidence type="ECO:0000313" key="2">
    <source>
        <dbReference type="Proteomes" id="UP000317663"/>
    </source>
</evidence>
<dbReference type="RefSeq" id="WP_161985849.1">
    <property type="nucleotide sequence ID" value="NZ_RCZD01000019.1"/>
</dbReference>
<dbReference type="EMBL" id="RCZD01000019">
    <property type="protein sequence ID" value="TPG55409.1"/>
    <property type="molecule type" value="Genomic_DNA"/>
</dbReference>
<reference evidence="1 2" key="1">
    <citation type="journal article" date="2019" name="Environ. Microbiol.">
        <title>Species interactions and distinct microbial communities in high Arctic permafrost affected cryosols are associated with the CH4 and CO2 gas fluxes.</title>
        <authorList>
            <person name="Altshuler I."/>
            <person name="Hamel J."/>
            <person name="Turney S."/>
            <person name="Magnuson E."/>
            <person name="Levesque R."/>
            <person name="Greer C."/>
            <person name="Whyte L.G."/>
        </authorList>
    </citation>
    <scope>NUCLEOTIDE SEQUENCE [LARGE SCALE GENOMIC DNA]</scope>
    <source>
        <strain evidence="1 2">E4</strain>
    </source>
</reference>
<dbReference type="AlphaFoldDB" id="A0A502G0W3"/>
<sequence>MAIPVLWINRSGQCQREMNKKGLPCQKIFQFTSSDVKKTGAKSEYIPFTGEHDTVFLSLNLK</sequence>
<keyword evidence="2" id="KW-1185">Reference proteome</keyword>
<dbReference type="Proteomes" id="UP000317663">
    <property type="component" value="Unassembled WGS sequence"/>
</dbReference>
<name>A0A502G0W3_9GAMM</name>
<organism evidence="1 2">
    <name type="scientific">Ewingella americana</name>
    <dbReference type="NCBI Taxonomy" id="41202"/>
    <lineage>
        <taxon>Bacteria</taxon>
        <taxon>Pseudomonadati</taxon>
        <taxon>Pseudomonadota</taxon>
        <taxon>Gammaproteobacteria</taxon>
        <taxon>Enterobacterales</taxon>
        <taxon>Yersiniaceae</taxon>
        <taxon>Ewingella</taxon>
    </lineage>
</organism>
<comment type="caution">
    <text evidence="1">The sequence shown here is derived from an EMBL/GenBank/DDBJ whole genome shotgun (WGS) entry which is preliminary data.</text>
</comment>
<accession>A0A502G0W3</accession>
<gene>
    <name evidence="1" type="ORF">EAH77_23595</name>
</gene>
<proteinExistence type="predicted"/>
<evidence type="ECO:0000313" key="1">
    <source>
        <dbReference type="EMBL" id="TPG55409.1"/>
    </source>
</evidence>
<protein>
    <submittedName>
        <fullName evidence="1">Uncharacterized protein</fullName>
    </submittedName>
</protein>